<organism evidence="2 3">
    <name type="scientific">Stephania japonica</name>
    <dbReference type="NCBI Taxonomy" id="461633"/>
    <lineage>
        <taxon>Eukaryota</taxon>
        <taxon>Viridiplantae</taxon>
        <taxon>Streptophyta</taxon>
        <taxon>Embryophyta</taxon>
        <taxon>Tracheophyta</taxon>
        <taxon>Spermatophyta</taxon>
        <taxon>Magnoliopsida</taxon>
        <taxon>Ranunculales</taxon>
        <taxon>Menispermaceae</taxon>
        <taxon>Menispermoideae</taxon>
        <taxon>Cissampelideae</taxon>
        <taxon>Stephania</taxon>
    </lineage>
</organism>
<name>A0AAP0HSN5_9MAGN</name>
<dbReference type="Proteomes" id="UP001417504">
    <property type="component" value="Unassembled WGS sequence"/>
</dbReference>
<comment type="caution">
    <text evidence="2">The sequence shown here is derived from an EMBL/GenBank/DDBJ whole genome shotgun (WGS) entry which is preliminary data.</text>
</comment>
<protein>
    <submittedName>
        <fullName evidence="2">Uncharacterized protein</fullName>
    </submittedName>
</protein>
<keyword evidence="3" id="KW-1185">Reference proteome</keyword>
<dbReference type="EMBL" id="JBBNAE010000009">
    <property type="protein sequence ID" value="KAK9096779.1"/>
    <property type="molecule type" value="Genomic_DNA"/>
</dbReference>
<feature type="region of interest" description="Disordered" evidence="1">
    <location>
        <begin position="29"/>
        <end position="50"/>
    </location>
</feature>
<evidence type="ECO:0000256" key="1">
    <source>
        <dbReference type="SAM" id="MobiDB-lite"/>
    </source>
</evidence>
<gene>
    <name evidence="2" type="ORF">Sjap_022276</name>
</gene>
<evidence type="ECO:0000313" key="3">
    <source>
        <dbReference type="Proteomes" id="UP001417504"/>
    </source>
</evidence>
<dbReference type="AlphaFoldDB" id="A0AAP0HSN5"/>
<accession>A0AAP0HSN5</accession>
<reference evidence="2 3" key="1">
    <citation type="submission" date="2024-01" db="EMBL/GenBank/DDBJ databases">
        <title>Genome assemblies of Stephania.</title>
        <authorList>
            <person name="Yang L."/>
        </authorList>
    </citation>
    <scope>NUCLEOTIDE SEQUENCE [LARGE SCALE GENOMIC DNA]</scope>
    <source>
        <strain evidence="2">QJT</strain>
        <tissue evidence="2">Leaf</tissue>
    </source>
</reference>
<proteinExistence type="predicted"/>
<evidence type="ECO:0000313" key="2">
    <source>
        <dbReference type="EMBL" id="KAK9096779.1"/>
    </source>
</evidence>
<sequence length="50" mass="5402">MLVQVVVWGILAKVVTLEVAPVVAHIAAPAPQPDSMPAEQSTCDDYRKTR</sequence>